<evidence type="ECO:0000313" key="1">
    <source>
        <dbReference type="EMBL" id="JAA79716.1"/>
    </source>
</evidence>
<dbReference type="AlphaFoldDB" id="S4NLV3"/>
<reference evidence="1" key="2">
    <citation type="submission" date="2013-05" db="EMBL/GenBank/DDBJ databases">
        <authorList>
            <person name="Carter J.-M."/>
            <person name="Baker S.C."/>
            <person name="Pink R."/>
            <person name="Carter D.R.F."/>
            <person name="Collins A."/>
            <person name="Tomlin J."/>
            <person name="Gibbs M."/>
            <person name="Breuker C.J."/>
        </authorList>
    </citation>
    <scope>NUCLEOTIDE SEQUENCE</scope>
    <source>
        <tissue evidence="1">Ovary</tissue>
    </source>
</reference>
<name>S4NLV3_9NEOP</name>
<reference evidence="1" key="1">
    <citation type="journal article" date="2013" name="BMC Genomics">
        <title>Unscrambling butterfly oogenesis.</title>
        <authorList>
            <person name="Carter J.M."/>
            <person name="Baker S.C."/>
            <person name="Pink R."/>
            <person name="Carter D.R."/>
            <person name="Collins A."/>
            <person name="Tomlin J."/>
            <person name="Gibbs M."/>
            <person name="Breuker C.J."/>
        </authorList>
    </citation>
    <scope>NUCLEOTIDE SEQUENCE</scope>
    <source>
        <tissue evidence="1">Ovary</tissue>
    </source>
</reference>
<protein>
    <submittedName>
        <fullName evidence="1">Uncharacterized protein</fullName>
    </submittedName>
</protein>
<dbReference type="EMBL" id="GAIX01012844">
    <property type="protein sequence ID" value="JAA79716.1"/>
    <property type="molecule type" value="Transcribed_RNA"/>
</dbReference>
<accession>S4NLV3</accession>
<sequence length="71" mass="7692">MGTSICERNTLTMMECVKGHTCDGLIKYKLYCMASCMGVPGYLSSGSVANACDSNLYRSAGQHEIIAYARD</sequence>
<organism evidence="1">
    <name type="scientific">Pararge aegeria</name>
    <name type="common">speckled wood butterfly</name>
    <dbReference type="NCBI Taxonomy" id="116150"/>
    <lineage>
        <taxon>Eukaryota</taxon>
        <taxon>Metazoa</taxon>
        <taxon>Ecdysozoa</taxon>
        <taxon>Arthropoda</taxon>
        <taxon>Hexapoda</taxon>
        <taxon>Insecta</taxon>
        <taxon>Pterygota</taxon>
        <taxon>Neoptera</taxon>
        <taxon>Endopterygota</taxon>
        <taxon>Lepidoptera</taxon>
        <taxon>Glossata</taxon>
        <taxon>Ditrysia</taxon>
        <taxon>Papilionoidea</taxon>
        <taxon>Nymphalidae</taxon>
        <taxon>Satyrinae</taxon>
        <taxon>Satyrini</taxon>
        <taxon>Parargina</taxon>
        <taxon>Pararge</taxon>
    </lineage>
</organism>
<proteinExistence type="predicted"/>